<evidence type="ECO:0000256" key="5">
    <source>
        <dbReference type="ARBA" id="ARBA00066388"/>
    </source>
</evidence>
<name>G9YKE2_9FIRM</name>
<dbReference type="Proteomes" id="UP000005481">
    <property type="component" value="Unassembled WGS sequence"/>
</dbReference>
<dbReference type="FunFam" id="3.40.50.300:FF:000425">
    <property type="entry name" value="Probable ABC transporter, ATP-binding subunit"/>
    <property type="match status" value="1"/>
</dbReference>
<dbReference type="EC" id="7.6.2.9" evidence="5"/>
<evidence type="ECO:0000256" key="3">
    <source>
        <dbReference type="ARBA" id="ARBA00022741"/>
    </source>
</evidence>
<evidence type="ECO:0000256" key="1">
    <source>
        <dbReference type="ARBA" id="ARBA00005417"/>
    </source>
</evidence>
<comment type="caution">
    <text evidence="7">The sequence shown here is derived from an EMBL/GenBank/DDBJ whole genome shotgun (WGS) entry which is preliminary data.</text>
</comment>
<dbReference type="AlphaFoldDB" id="G9YKE2"/>
<sequence>MFELENVGKAYGETVSLAAATLTIEDGEFFVLVGSSGSGKTTLLKLLNRLIEPTEGTIRRGGKAIRTLPLRPLRLDTGYVLQQIALFPNLTVAENIALVPMMKGLSKAETIEQTRAWLTKLGLPPQEYMHRYPRELSGGQQQRVGIIRSLIGKPQVLLMDEPFSALDPLSRRQLQELIKDLHREFGLTIVFVTHDMAEAFCLGSRLCIMENGRIIRIGTPSEIKENPQSDFVRQLFSLGGDSHE</sequence>
<dbReference type="InterPro" id="IPR003593">
    <property type="entry name" value="AAA+_ATPase"/>
</dbReference>
<feature type="domain" description="ABC transporter" evidence="6">
    <location>
        <begin position="2"/>
        <end position="236"/>
    </location>
</feature>
<dbReference type="GO" id="GO:0016887">
    <property type="term" value="F:ATP hydrolysis activity"/>
    <property type="evidence" value="ECO:0007669"/>
    <property type="project" value="InterPro"/>
</dbReference>
<dbReference type="PANTHER" id="PTHR43117">
    <property type="entry name" value="OSMOPROTECTANT IMPORT ATP-BINDING PROTEIN OSMV"/>
    <property type="match status" value="1"/>
</dbReference>
<dbReference type="eggNOG" id="COG1125">
    <property type="taxonomic scope" value="Bacteria"/>
</dbReference>
<dbReference type="HOGENOM" id="CLU_000604_1_22_9"/>
<proteinExistence type="inferred from homology"/>
<evidence type="ECO:0000256" key="2">
    <source>
        <dbReference type="ARBA" id="ARBA00022448"/>
    </source>
</evidence>
<dbReference type="InterPro" id="IPR017871">
    <property type="entry name" value="ABC_transporter-like_CS"/>
</dbReference>
<keyword evidence="3" id="KW-0547">Nucleotide-binding</keyword>
<comment type="similarity">
    <text evidence="1">Belongs to the ABC transporter superfamily.</text>
</comment>
<dbReference type="PATRIC" id="fig|861450.3.peg.1974"/>
<accession>G9YKE2</accession>
<dbReference type="InterPro" id="IPR003439">
    <property type="entry name" value="ABC_transporter-like_ATP-bd"/>
</dbReference>
<dbReference type="GO" id="GO:0015418">
    <property type="term" value="F:ABC-type quaternary ammonium compound transporting activity"/>
    <property type="evidence" value="ECO:0007669"/>
    <property type="project" value="UniProtKB-EC"/>
</dbReference>
<dbReference type="InterPro" id="IPR027417">
    <property type="entry name" value="P-loop_NTPase"/>
</dbReference>
<dbReference type="SUPFAM" id="SSF52540">
    <property type="entry name" value="P-loop containing nucleoside triphosphate hydrolases"/>
    <property type="match status" value="1"/>
</dbReference>
<dbReference type="GO" id="GO:0005524">
    <property type="term" value="F:ATP binding"/>
    <property type="evidence" value="ECO:0007669"/>
    <property type="project" value="UniProtKB-KW"/>
</dbReference>
<dbReference type="PANTHER" id="PTHR43117:SF4">
    <property type="entry name" value="OSMOPROTECTANT IMPORT ATP-BINDING PROTEIN OSMV"/>
    <property type="match status" value="1"/>
</dbReference>
<evidence type="ECO:0000313" key="8">
    <source>
        <dbReference type="Proteomes" id="UP000005481"/>
    </source>
</evidence>
<keyword evidence="2" id="KW-0813">Transport</keyword>
<keyword evidence="4 7" id="KW-0067">ATP-binding</keyword>
<dbReference type="EMBL" id="AGCJ01000102">
    <property type="protein sequence ID" value="EHM37204.1"/>
    <property type="molecule type" value="Genomic_DNA"/>
</dbReference>
<dbReference type="SMART" id="SM00382">
    <property type="entry name" value="AAA"/>
    <property type="match status" value="1"/>
</dbReference>
<dbReference type="PROSITE" id="PS00211">
    <property type="entry name" value="ABC_TRANSPORTER_1"/>
    <property type="match status" value="1"/>
</dbReference>
<dbReference type="RefSeq" id="WP_006791113.1">
    <property type="nucleotide sequence ID" value="NZ_JH417616.1"/>
</dbReference>
<dbReference type="OrthoDB" id="9802264at2"/>
<gene>
    <name evidence="7" type="ORF">HMPREF0080_02152</name>
</gene>
<evidence type="ECO:0000256" key="4">
    <source>
        <dbReference type="ARBA" id="ARBA00022840"/>
    </source>
</evidence>
<dbReference type="PROSITE" id="PS50893">
    <property type="entry name" value="ABC_TRANSPORTER_2"/>
    <property type="match status" value="1"/>
</dbReference>
<protein>
    <recommendedName>
        <fullName evidence="5">ABC-type quaternary amine transporter</fullName>
        <ecNumber evidence="5">7.6.2.9</ecNumber>
    </recommendedName>
</protein>
<keyword evidence="8" id="KW-1185">Reference proteome</keyword>
<dbReference type="STRING" id="861450.HMPREF0080_02152"/>
<dbReference type="Gene3D" id="3.40.50.300">
    <property type="entry name" value="P-loop containing nucleotide triphosphate hydrolases"/>
    <property type="match status" value="1"/>
</dbReference>
<reference evidence="7 8" key="1">
    <citation type="submission" date="2011-08" db="EMBL/GenBank/DDBJ databases">
        <authorList>
            <person name="Weinstock G."/>
            <person name="Sodergren E."/>
            <person name="Clifton S."/>
            <person name="Fulton L."/>
            <person name="Fulton B."/>
            <person name="Courtney L."/>
            <person name="Fronick C."/>
            <person name="Harrison M."/>
            <person name="Strong C."/>
            <person name="Farmer C."/>
            <person name="Delahaunty K."/>
            <person name="Markovic C."/>
            <person name="Hall O."/>
            <person name="Minx P."/>
            <person name="Tomlinson C."/>
            <person name="Mitreva M."/>
            <person name="Hou S."/>
            <person name="Chen J."/>
            <person name="Wollam A."/>
            <person name="Pepin K.H."/>
            <person name="Johnson M."/>
            <person name="Bhonagiri V."/>
            <person name="Zhang X."/>
            <person name="Suruliraj S."/>
            <person name="Warren W."/>
            <person name="Chinwalla A."/>
            <person name="Mardis E.R."/>
            <person name="Wilson R.K."/>
        </authorList>
    </citation>
    <scope>NUCLEOTIDE SEQUENCE [LARGE SCALE GENOMIC DNA]</scope>
    <source>
        <strain evidence="7 8">F0357</strain>
    </source>
</reference>
<evidence type="ECO:0000313" key="7">
    <source>
        <dbReference type="EMBL" id="EHM37204.1"/>
    </source>
</evidence>
<dbReference type="Pfam" id="PF00005">
    <property type="entry name" value="ABC_tran"/>
    <property type="match status" value="1"/>
</dbReference>
<evidence type="ECO:0000259" key="6">
    <source>
        <dbReference type="PROSITE" id="PS50893"/>
    </source>
</evidence>
<organism evidence="7 8">
    <name type="scientific">Anaeroglobus geminatus F0357</name>
    <dbReference type="NCBI Taxonomy" id="861450"/>
    <lineage>
        <taxon>Bacteria</taxon>
        <taxon>Bacillati</taxon>
        <taxon>Bacillota</taxon>
        <taxon>Negativicutes</taxon>
        <taxon>Veillonellales</taxon>
        <taxon>Veillonellaceae</taxon>
        <taxon>Anaeroglobus</taxon>
    </lineage>
</organism>